<dbReference type="AlphaFoldDB" id="A0A4C2A8A6"/>
<gene>
    <name evidence="2" type="ORF">EVAR_58021_1</name>
</gene>
<keyword evidence="3" id="KW-1185">Reference proteome</keyword>
<reference evidence="2 3" key="1">
    <citation type="journal article" date="2019" name="Commun. Biol.">
        <title>The bagworm genome reveals a unique fibroin gene that provides high tensile strength.</title>
        <authorList>
            <person name="Kono N."/>
            <person name="Nakamura H."/>
            <person name="Ohtoshi R."/>
            <person name="Tomita M."/>
            <person name="Numata K."/>
            <person name="Arakawa K."/>
        </authorList>
    </citation>
    <scope>NUCLEOTIDE SEQUENCE [LARGE SCALE GENOMIC DNA]</scope>
</reference>
<name>A0A4C2A8A6_EUMVA</name>
<dbReference type="Proteomes" id="UP000299102">
    <property type="component" value="Unassembled WGS sequence"/>
</dbReference>
<evidence type="ECO:0000256" key="1">
    <source>
        <dbReference type="SAM" id="MobiDB-lite"/>
    </source>
</evidence>
<organism evidence="2 3">
    <name type="scientific">Eumeta variegata</name>
    <name type="common">Bagworm moth</name>
    <name type="synonym">Eumeta japonica</name>
    <dbReference type="NCBI Taxonomy" id="151549"/>
    <lineage>
        <taxon>Eukaryota</taxon>
        <taxon>Metazoa</taxon>
        <taxon>Ecdysozoa</taxon>
        <taxon>Arthropoda</taxon>
        <taxon>Hexapoda</taxon>
        <taxon>Insecta</taxon>
        <taxon>Pterygota</taxon>
        <taxon>Neoptera</taxon>
        <taxon>Endopterygota</taxon>
        <taxon>Lepidoptera</taxon>
        <taxon>Glossata</taxon>
        <taxon>Ditrysia</taxon>
        <taxon>Tineoidea</taxon>
        <taxon>Psychidae</taxon>
        <taxon>Oiketicinae</taxon>
        <taxon>Eumeta</taxon>
    </lineage>
</organism>
<evidence type="ECO:0000313" key="2">
    <source>
        <dbReference type="EMBL" id="GBP96022.1"/>
    </source>
</evidence>
<feature type="region of interest" description="Disordered" evidence="1">
    <location>
        <begin position="168"/>
        <end position="188"/>
    </location>
</feature>
<protein>
    <submittedName>
        <fullName evidence="2">Uncharacterized protein</fullName>
    </submittedName>
</protein>
<comment type="caution">
    <text evidence="2">The sequence shown here is derived from an EMBL/GenBank/DDBJ whole genome shotgun (WGS) entry which is preliminary data.</text>
</comment>
<evidence type="ECO:0000313" key="3">
    <source>
        <dbReference type="Proteomes" id="UP000299102"/>
    </source>
</evidence>
<dbReference type="EMBL" id="BGZK01002722">
    <property type="protein sequence ID" value="GBP96022.1"/>
    <property type="molecule type" value="Genomic_DNA"/>
</dbReference>
<accession>A0A4C2A8A6</accession>
<sequence>MPTELLCGLDEYATKPTPNYYSERVFGTRPTRPQRRRAEGSRLPQMFGDCRFVVQIDCCARGRPIIVEWERDARHSAGLSLVRAGAAQCRISHRGGVLLRFGFPNVAEDAPKFASLTRSPASAGGLPLAGPIFASDETSAPPARPAHAIGQQQIRKFEVRPGSCSCSIGQTPANREHRSRLSQSGARAPSASPAKFLEIFIAFTYRVIRLESWDCWA</sequence>
<proteinExistence type="predicted"/>